<dbReference type="Proteomes" id="UP000298213">
    <property type="component" value="Unassembled WGS sequence"/>
</dbReference>
<protein>
    <submittedName>
        <fullName evidence="1">Enoyl-CoA hydratase</fullName>
    </submittedName>
</protein>
<accession>A0A4Y8ZU21</accession>
<evidence type="ECO:0000313" key="1">
    <source>
        <dbReference type="EMBL" id="TFI57956.1"/>
    </source>
</evidence>
<dbReference type="GO" id="GO:0006635">
    <property type="term" value="P:fatty acid beta-oxidation"/>
    <property type="evidence" value="ECO:0007669"/>
    <property type="project" value="TreeGrafter"/>
</dbReference>
<dbReference type="EMBL" id="SPDV01000021">
    <property type="protein sequence ID" value="TFI57956.1"/>
    <property type="molecule type" value="Genomic_DNA"/>
</dbReference>
<dbReference type="AlphaFoldDB" id="A0A4Y8ZU21"/>
<organism evidence="1 2">
    <name type="scientific">Sphingomonas parva</name>
    <dbReference type="NCBI Taxonomy" id="2555898"/>
    <lineage>
        <taxon>Bacteria</taxon>
        <taxon>Pseudomonadati</taxon>
        <taxon>Pseudomonadota</taxon>
        <taxon>Alphaproteobacteria</taxon>
        <taxon>Sphingomonadales</taxon>
        <taxon>Sphingomonadaceae</taxon>
        <taxon>Sphingomonas</taxon>
    </lineage>
</organism>
<dbReference type="NCBIfam" id="NF006452">
    <property type="entry name" value="PRK08788.1"/>
    <property type="match status" value="1"/>
</dbReference>
<dbReference type="CDD" id="cd06558">
    <property type="entry name" value="crotonase-like"/>
    <property type="match status" value="1"/>
</dbReference>
<name>A0A4Y8ZU21_9SPHN</name>
<dbReference type="GO" id="GO:0003824">
    <property type="term" value="F:catalytic activity"/>
    <property type="evidence" value="ECO:0007669"/>
    <property type="project" value="UniProtKB-ARBA"/>
</dbReference>
<dbReference type="Pfam" id="PF00378">
    <property type="entry name" value="ECH_1"/>
    <property type="match status" value="1"/>
</dbReference>
<dbReference type="InterPro" id="IPR001753">
    <property type="entry name" value="Enoyl-CoA_hydra/iso"/>
</dbReference>
<dbReference type="PANTHER" id="PTHR11941">
    <property type="entry name" value="ENOYL-COA HYDRATASE-RELATED"/>
    <property type="match status" value="1"/>
</dbReference>
<dbReference type="RefSeq" id="WP_135087160.1">
    <property type="nucleotide sequence ID" value="NZ_SPDV01000021.1"/>
</dbReference>
<dbReference type="SUPFAM" id="SSF52096">
    <property type="entry name" value="ClpP/crotonase"/>
    <property type="match status" value="1"/>
</dbReference>
<proteinExistence type="predicted"/>
<gene>
    <name evidence="1" type="ORF">E2493_12220</name>
</gene>
<sequence length="312" mass="33568">MNQFFSLEAAGEAESLPGAFDSSGGAVLPTRPAGAPAGRLLDLGQLEVRWDAAASALWTWMTPVDRPNFNPAMLRDFQRWQAGIRESFAGPEAALKYLVLGSRFPGIYNLGGDLDLFAGFIARGDREGLVRYGRDCVSILHNNMRALDLPLVTIALVQGDALGGGFEAVLSFNVIVAERGARFGLPEIAFGLFPGMGAHCLLTRKLGAAKAEQMMLSNRLYSAEEMYELGLVHILAEPGEGEEAVRAYIAKNGRKQTGHHGIYQASGLIAPITLEELEAVVDVWADAALSLTPSDLKLMKRLVEAQSRLAAV</sequence>
<dbReference type="Gene3D" id="3.90.226.10">
    <property type="entry name" value="2-enoyl-CoA Hydratase, Chain A, domain 1"/>
    <property type="match status" value="1"/>
</dbReference>
<dbReference type="Gene3D" id="6.20.390.30">
    <property type="match status" value="1"/>
</dbReference>
<keyword evidence="2" id="KW-1185">Reference proteome</keyword>
<dbReference type="OrthoDB" id="9802362at2"/>
<dbReference type="InterPro" id="IPR029045">
    <property type="entry name" value="ClpP/crotonase-like_dom_sf"/>
</dbReference>
<dbReference type="PANTHER" id="PTHR11941:SF54">
    <property type="entry name" value="ENOYL-COA HYDRATASE, MITOCHONDRIAL"/>
    <property type="match status" value="1"/>
</dbReference>
<reference evidence="1 2" key="1">
    <citation type="submission" date="2019-03" db="EMBL/GenBank/DDBJ databases">
        <title>Genome sequence of Sphingomonas sp. 17J27-24.</title>
        <authorList>
            <person name="Kim M."/>
            <person name="Maeng S."/>
            <person name="Sathiyaraj S."/>
        </authorList>
    </citation>
    <scope>NUCLEOTIDE SEQUENCE [LARGE SCALE GENOMIC DNA]</scope>
    <source>
        <strain evidence="1 2">17J27-24</strain>
    </source>
</reference>
<evidence type="ECO:0000313" key="2">
    <source>
        <dbReference type="Proteomes" id="UP000298213"/>
    </source>
</evidence>
<comment type="caution">
    <text evidence="1">The sequence shown here is derived from an EMBL/GenBank/DDBJ whole genome shotgun (WGS) entry which is preliminary data.</text>
</comment>